<dbReference type="SUPFAM" id="SSF56024">
    <property type="entry name" value="Phospholipase D/nuclease"/>
    <property type="match status" value="1"/>
</dbReference>
<dbReference type="RefSeq" id="WP_379718366.1">
    <property type="nucleotide sequence ID" value="NZ_JBHSMS010000023.1"/>
</dbReference>
<evidence type="ECO:0000313" key="2">
    <source>
        <dbReference type="EMBL" id="MFC5510758.1"/>
    </source>
</evidence>
<dbReference type="Pfam" id="PF13091">
    <property type="entry name" value="PLDc_2"/>
    <property type="match status" value="1"/>
</dbReference>
<dbReference type="InterPro" id="IPR001736">
    <property type="entry name" value="PLipase_D/transphosphatidylase"/>
</dbReference>
<dbReference type="PROSITE" id="PS50035">
    <property type="entry name" value="PLD"/>
    <property type="match status" value="1"/>
</dbReference>
<sequence length="212" mass="23182">MLSDDPRIPLKTLMGRMVTISLVREDGSLRYFNGYITECRFVRCDGGFASTTKRLTAPSATKAIGDKTKMPITAEALADRGIKALMGSMWSGAAQPKSTKDYEETYIHAKVAIVDDAAFTVGSVNLNVRSMALDSELNLLSQAMDVAFDLRKKLFKQCTNDEGPAQFGNMKKTFEAWLDLMNDNTEAMASGLPLSGQIATFHVDRQPGSPVI</sequence>
<accession>A0ABW0PFL3</accession>
<name>A0ABW0PFL3_9BURK</name>
<dbReference type="SUPFAM" id="SSF69279">
    <property type="entry name" value="Phage tail proteins"/>
    <property type="match status" value="1"/>
</dbReference>
<keyword evidence="3" id="KW-1185">Reference proteome</keyword>
<dbReference type="Gene3D" id="3.30.870.10">
    <property type="entry name" value="Endonuclease Chain A"/>
    <property type="match status" value="1"/>
</dbReference>
<dbReference type="Proteomes" id="UP001596031">
    <property type="component" value="Unassembled WGS sequence"/>
</dbReference>
<dbReference type="InterPro" id="IPR025202">
    <property type="entry name" value="PLD-like_dom"/>
</dbReference>
<evidence type="ECO:0000313" key="3">
    <source>
        <dbReference type="Proteomes" id="UP001596031"/>
    </source>
</evidence>
<feature type="domain" description="PLD phosphodiesterase" evidence="1">
    <location>
        <begin position="103"/>
        <end position="130"/>
    </location>
</feature>
<protein>
    <submittedName>
        <fullName evidence="2">Phospholipase D-like domain-containing protein</fullName>
    </submittedName>
</protein>
<reference evidence="3" key="1">
    <citation type="journal article" date="2019" name="Int. J. Syst. Evol. Microbiol.">
        <title>The Global Catalogue of Microorganisms (GCM) 10K type strain sequencing project: providing services to taxonomists for standard genome sequencing and annotation.</title>
        <authorList>
            <consortium name="The Broad Institute Genomics Platform"/>
            <consortium name="The Broad Institute Genome Sequencing Center for Infectious Disease"/>
            <person name="Wu L."/>
            <person name="Ma J."/>
        </authorList>
    </citation>
    <scope>NUCLEOTIDE SEQUENCE [LARGE SCALE GENOMIC DNA]</scope>
    <source>
        <strain evidence="3">CCUG 38813</strain>
    </source>
</reference>
<comment type="caution">
    <text evidence="2">The sequence shown here is derived from an EMBL/GenBank/DDBJ whole genome shotgun (WGS) entry which is preliminary data.</text>
</comment>
<evidence type="ECO:0000259" key="1">
    <source>
        <dbReference type="PROSITE" id="PS50035"/>
    </source>
</evidence>
<dbReference type="EMBL" id="JBHSMS010000023">
    <property type="protein sequence ID" value="MFC5510758.1"/>
    <property type="molecule type" value="Genomic_DNA"/>
</dbReference>
<organism evidence="2 3">
    <name type="scientific">Massilia jejuensis</name>
    <dbReference type="NCBI Taxonomy" id="648894"/>
    <lineage>
        <taxon>Bacteria</taxon>
        <taxon>Pseudomonadati</taxon>
        <taxon>Pseudomonadota</taxon>
        <taxon>Betaproteobacteria</taxon>
        <taxon>Burkholderiales</taxon>
        <taxon>Oxalobacteraceae</taxon>
        <taxon>Telluria group</taxon>
        <taxon>Massilia</taxon>
    </lineage>
</organism>
<gene>
    <name evidence="2" type="ORF">ACFPOU_06445</name>
</gene>
<proteinExistence type="predicted"/>